<keyword evidence="7" id="KW-1133">Transmembrane helix</keyword>
<keyword evidence="11" id="KW-1185">Reference proteome</keyword>
<dbReference type="Proteomes" id="UP000032305">
    <property type="component" value="Unassembled WGS sequence"/>
</dbReference>
<dbReference type="PANTHER" id="PTHR43390:SF1">
    <property type="entry name" value="CHLOROPLAST PROCESSING PEPTIDASE"/>
    <property type="match status" value="1"/>
</dbReference>
<dbReference type="eggNOG" id="COG0681">
    <property type="taxonomic scope" value="Bacteria"/>
</dbReference>
<dbReference type="InterPro" id="IPR019757">
    <property type="entry name" value="Pept_S26A_signal_pept_1_Lys-AS"/>
</dbReference>
<name>A0A0A1W6F6_9SPHN</name>
<dbReference type="GO" id="GO:0016020">
    <property type="term" value="C:membrane"/>
    <property type="evidence" value="ECO:0007669"/>
    <property type="project" value="UniProtKB-SubCell"/>
</dbReference>
<evidence type="ECO:0000313" key="10">
    <source>
        <dbReference type="EMBL" id="GAM00903.1"/>
    </source>
</evidence>
<comment type="similarity">
    <text evidence="2 7">Belongs to the peptidase S26 family.</text>
</comment>
<evidence type="ECO:0000256" key="4">
    <source>
        <dbReference type="ARBA" id="ARBA00019232"/>
    </source>
</evidence>
<dbReference type="OrthoDB" id="9815782at2"/>
<dbReference type="PRINTS" id="PR00727">
    <property type="entry name" value="LEADERPTASE"/>
</dbReference>
<evidence type="ECO:0000256" key="3">
    <source>
        <dbReference type="ARBA" id="ARBA00013208"/>
    </source>
</evidence>
<comment type="catalytic activity">
    <reaction evidence="1 7">
        <text>Cleavage of hydrophobic, N-terminal signal or leader sequences from secreted and periplasmic proteins.</text>
        <dbReference type="EC" id="3.4.21.89"/>
    </reaction>
</comment>
<feature type="region of interest" description="Disordered" evidence="8">
    <location>
        <begin position="1"/>
        <end position="35"/>
    </location>
</feature>
<evidence type="ECO:0000256" key="6">
    <source>
        <dbReference type="PIRSR" id="PIRSR600223-1"/>
    </source>
</evidence>
<dbReference type="CDD" id="cd06530">
    <property type="entry name" value="S26_SPase_I"/>
    <property type="match status" value="1"/>
</dbReference>
<comment type="caution">
    <text evidence="10">The sequence shown here is derived from an EMBL/GenBank/DDBJ whole genome shotgun (WGS) entry which is preliminary data.</text>
</comment>
<dbReference type="PROSITE" id="PS00760">
    <property type="entry name" value="SPASE_I_2"/>
    <property type="match status" value="1"/>
</dbReference>
<evidence type="ECO:0000256" key="8">
    <source>
        <dbReference type="SAM" id="MobiDB-lite"/>
    </source>
</evidence>
<dbReference type="RefSeq" id="WP_084220611.1">
    <property type="nucleotide sequence ID" value="NZ_BBPI01000040.1"/>
</dbReference>
<accession>A0A0A1W6F6</accession>
<dbReference type="NCBIfam" id="TIGR02227">
    <property type="entry name" value="sigpep_I_bact"/>
    <property type="match status" value="1"/>
</dbReference>
<gene>
    <name evidence="10" type="ORF">SP5_040_00100</name>
</gene>
<keyword evidence="7" id="KW-0645">Protease</keyword>
<dbReference type="InterPro" id="IPR000223">
    <property type="entry name" value="Pept_S26A_signal_pept_1"/>
</dbReference>
<protein>
    <recommendedName>
        <fullName evidence="4 7">Signal peptidase I</fullName>
        <ecNumber evidence="3 7">3.4.21.89</ecNumber>
    </recommendedName>
</protein>
<sequence>MKDAVLDTNPGSPTHQPGGDPTVGAPPPPQVPAKKKGTDWWAEVKGLFWLLLIVLGFHSFIAKPFYIPSESMLPGLRVGDRLVVSKFAYGWSYISPTIPNPVAIFKSVVLRQPEASWSYQLPFIHGRVFGSLPKRGDVVIVTPPGTHNDYIKRVIGLPGDTLAVRDGTVILNGKPVQRGPLHYIDIPIDTNSPCTDYGDQARVRTANGQWVCHLPIVTETLPNGRRYDTVEMGWSPGDNYPAITIPADHVFLMGDNRDRSADSRFSLAELGLGGPVPYENIGGRAEFVTFSLDGDTTLNPVTWWTSLRSGRAGLSLHPTTVKTGDGAPQ</sequence>
<dbReference type="GO" id="GO:0006465">
    <property type="term" value="P:signal peptide processing"/>
    <property type="evidence" value="ECO:0007669"/>
    <property type="project" value="InterPro"/>
</dbReference>
<dbReference type="EMBL" id="BBPI01000040">
    <property type="protein sequence ID" value="GAM00903.1"/>
    <property type="molecule type" value="Genomic_DNA"/>
</dbReference>
<dbReference type="SUPFAM" id="SSF51306">
    <property type="entry name" value="LexA/Signal peptidase"/>
    <property type="match status" value="1"/>
</dbReference>
<evidence type="ECO:0000256" key="5">
    <source>
        <dbReference type="ARBA" id="ARBA00022801"/>
    </source>
</evidence>
<keyword evidence="5 7" id="KW-0378">Hydrolase</keyword>
<feature type="active site" evidence="6">
    <location>
        <position position="71"/>
    </location>
</feature>
<feature type="domain" description="Peptidase S26" evidence="9">
    <location>
        <begin position="44"/>
        <end position="289"/>
    </location>
</feature>
<feature type="active site" evidence="6">
    <location>
        <position position="152"/>
    </location>
</feature>
<evidence type="ECO:0000256" key="7">
    <source>
        <dbReference type="RuleBase" id="RU362042"/>
    </source>
</evidence>
<evidence type="ECO:0000313" key="11">
    <source>
        <dbReference type="Proteomes" id="UP000032305"/>
    </source>
</evidence>
<dbReference type="GO" id="GO:0009003">
    <property type="term" value="F:signal peptidase activity"/>
    <property type="evidence" value="ECO:0007669"/>
    <property type="project" value="UniProtKB-EC"/>
</dbReference>
<dbReference type="AlphaFoldDB" id="A0A0A1W6F6"/>
<dbReference type="EC" id="3.4.21.89" evidence="3 7"/>
<comment type="subcellular location">
    <subcellularLocation>
        <location evidence="7">Membrane</location>
        <topology evidence="7">Single-pass type II membrane protein</topology>
    </subcellularLocation>
</comment>
<evidence type="ECO:0000259" key="9">
    <source>
        <dbReference type="Pfam" id="PF10502"/>
    </source>
</evidence>
<keyword evidence="7" id="KW-0812">Transmembrane</keyword>
<evidence type="ECO:0000256" key="1">
    <source>
        <dbReference type="ARBA" id="ARBA00000677"/>
    </source>
</evidence>
<keyword evidence="7" id="KW-0472">Membrane</keyword>
<reference evidence="10 11" key="1">
    <citation type="submission" date="2014-11" db="EMBL/GenBank/DDBJ databases">
        <title>Whole genome shotgun sequence of Sphingomonas parapaucimobilis NBRC 15100.</title>
        <authorList>
            <person name="Katano-Makiyama Y."/>
            <person name="Hosoyama A."/>
            <person name="Hashimoto M."/>
            <person name="Hosoyama Y."/>
            <person name="Noguchi M."/>
            <person name="Numata M."/>
            <person name="Tsuchikane K."/>
            <person name="Hirakata S."/>
            <person name="Uohara A."/>
            <person name="Shimodaira J."/>
            <person name="Ohji S."/>
            <person name="Ichikawa N."/>
            <person name="Kimura A."/>
            <person name="Yamazoe A."/>
            <person name="Fujita N."/>
        </authorList>
    </citation>
    <scope>NUCLEOTIDE SEQUENCE [LARGE SCALE GENOMIC DNA]</scope>
    <source>
        <strain evidence="10 11">NBRC 15100</strain>
    </source>
</reference>
<dbReference type="PANTHER" id="PTHR43390">
    <property type="entry name" value="SIGNAL PEPTIDASE I"/>
    <property type="match status" value="1"/>
</dbReference>
<proteinExistence type="inferred from homology"/>
<dbReference type="Pfam" id="PF10502">
    <property type="entry name" value="Peptidase_S26"/>
    <property type="match status" value="1"/>
</dbReference>
<organism evidence="10 11">
    <name type="scientific">Sphingomonas parapaucimobilis NBRC 15100</name>
    <dbReference type="NCBI Taxonomy" id="1219049"/>
    <lineage>
        <taxon>Bacteria</taxon>
        <taxon>Pseudomonadati</taxon>
        <taxon>Pseudomonadota</taxon>
        <taxon>Alphaproteobacteria</taxon>
        <taxon>Sphingomonadales</taxon>
        <taxon>Sphingomonadaceae</taxon>
        <taxon>Sphingomonas</taxon>
    </lineage>
</organism>
<dbReference type="GO" id="GO:0004252">
    <property type="term" value="F:serine-type endopeptidase activity"/>
    <property type="evidence" value="ECO:0007669"/>
    <property type="project" value="InterPro"/>
</dbReference>
<dbReference type="InterPro" id="IPR019533">
    <property type="entry name" value="Peptidase_S26"/>
</dbReference>
<feature type="transmembrane region" description="Helical" evidence="7">
    <location>
        <begin position="47"/>
        <end position="67"/>
    </location>
</feature>
<dbReference type="InterPro" id="IPR036286">
    <property type="entry name" value="LexA/Signal_pep-like_sf"/>
</dbReference>
<dbReference type="Gene3D" id="2.10.109.10">
    <property type="entry name" value="Umud Fragment, subunit A"/>
    <property type="match status" value="1"/>
</dbReference>
<evidence type="ECO:0000256" key="2">
    <source>
        <dbReference type="ARBA" id="ARBA00009370"/>
    </source>
</evidence>